<dbReference type="Gene3D" id="3.40.50.300">
    <property type="entry name" value="P-loop containing nucleotide triphosphate hydrolases"/>
    <property type="match status" value="1"/>
</dbReference>
<feature type="transmembrane region" description="Helical" evidence="2">
    <location>
        <begin position="700"/>
        <end position="724"/>
    </location>
</feature>
<dbReference type="RefSeq" id="WP_308718400.1">
    <property type="nucleotide sequence ID" value="NZ_JAVHUY010000073.1"/>
</dbReference>
<feature type="transmembrane region" description="Helical" evidence="2">
    <location>
        <begin position="448"/>
        <end position="473"/>
    </location>
</feature>
<feature type="transmembrane region" description="Helical" evidence="2">
    <location>
        <begin position="524"/>
        <end position="541"/>
    </location>
</feature>
<feature type="region of interest" description="Disordered" evidence="1">
    <location>
        <begin position="778"/>
        <end position="803"/>
    </location>
</feature>
<feature type="transmembrane region" description="Helical" evidence="2">
    <location>
        <begin position="485"/>
        <end position="503"/>
    </location>
</feature>
<feature type="transmembrane region" description="Helical" evidence="2">
    <location>
        <begin position="599"/>
        <end position="619"/>
    </location>
</feature>
<evidence type="ECO:0008006" key="5">
    <source>
        <dbReference type="Google" id="ProtNLM"/>
    </source>
</evidence>
<feature type="transmembrane region" description="Helical" evidence="2">
    <location>
        <begin position="12"/>
        <end position="33"/>
    </location>
</feature>
<evidence type="ECO:0000313" key="4">
    <source>
        <dbReference type="Proteomes" id="UP001230908"/>
    </source>
</evidence>
<feature type="transmembrane region" description="Helical" evidence="2">
    <location>
        <begin position="670"/>
        <end position="694"/>
    </location>
</feature>
<reference evidence="3 4" key="1">
    <citation type="submission" date="2023-08" db="EMBL/GenBank/DDBJ databases">
        <title>Phytohabitans sansha sp. nov., isolated from marine sediment.</title>
        <authorList>
            <person name="Zhao Y."/>
            <person name="Yi K."/>
        </authorList>
    </citation>
    <scope>NUCLEOTIDE SEQUENCE [LARGE SCALE GENOMIC DNA]</scope>
    <source>
        <strain evidence="3 4">ZYX-F-186</strain>
    </source>
</reference>
<feature type="transmembrane region" description="Helical" evidence="2">
    <location>
        <begin position="625"/>
        <end position="650"/>
    </location>
</feature>
<accession>A0ABU0ZXF1</accession>
<feature type="transmembrane region" description="Helical" evidence="2">
    <location>
        <begin position="39"/>
        <end position="63"/>
    </location>
</feature>
<dbReference type="EMBL" id="JAVHUY010000073">
    <property type="protein sequence ID" value="MDQ7911177.1"/>
    <property type="molecule type" value="Genomic_DNA"/>
</dbReference>
<name>A0ABU0ZXF1_9ACTN</name>
<evidence type="ECO:0000256" key="2">
    <source>
        <dbReference type="SAM" id="Phobius"/>
    </source>
</evidence>
<proteinExistence type="predicted"/>
<sequence>MPGSERLRPWPLAGLAFLALVLGAAAVVVVMVAGGDPQVVAAVVSVASTLLTGLVTAAATSLWRRRHWRGLDPSAALAEAADDLAEAVSRQWEPALADRRLRGPIPVRWAWSRPLSGRVDDAVGQAGGLAHGRFPPLPGTAAATAATVRSGGLPELFAVYAGLSSGRMVVLGGPGAGKSGAAILTVLEALEHRRGVAAGERAQVPVPVLLTAQTWDPRRQSLEDWVAERLASDFRFLRAPKYGPDVARRLVRERRVALFLDGFDELAAAFRPVALEVLSERATSRVVLFSRTEEYAEAVRRASLRGAAALALRPVPPRVAADYLARLHVAEPSPQWRRLVDRLRAAPGSPLAQALASPLTVSLARDTFPDPDELDELLAPDRFASPAEVEDHLLDRVLPAAYRERPGQPPGRYDLAHARRWLGFLATAMDREGTRELAWWRMHRWASAAVRVAATTLLGALTAAATAAVIGGLTEDFGDRDTIDAGPAAIVGLVIGFAIGLAVERRESPVGGLTGPAGARFNPAMALVSGIAVWLAASLTLGPTVGAPGLVIALAAAAAAGTATGLASQTGLQRSGSALPPQAGAAGTLRAGFTQGLPAGLATGIPIGLATGVPVGLGYGAPAGLVIGLVIGVTFLLAFGLVDGFSAASLDVAAPLDPISAWRQDRRRSVTAGLVFGLAVGVAAGVTDAMAMARHDPPRVAIPVGVVTGVAVGIATTVAAALTVSSTWRGTLLFLQLRARGDGPARGMHFLEDAHQRNVLRVVGSVYQFRHARLQDHLARTHRSARAPKTGPPRSEPGADGVA</sequence>
<comment type="caution">
    <text evidence="3">The sequence shown here is derived from an EMBL/GenBank/DDBJ whole genome shotgun (WGS) entry which is preliminary data.</text>
</comment>
<gene>
    <name evidence="3" type="ORF">RB614_42485</name>
</gene>
<keyword evidence="4" id="KW-1185">Reference proteome</keyword>
<evidence type="ECO:0000256" key="1">
    <source>
        <dbReference type="SAM" id="MobiDB-lite"/>
    </source>
</evidence>
<organism evidence="3 4">
    <name type="scientific">Phytohabitans maris</name>
    <dbReference type="NCBI Taxonomy" id="3071409"/>
    <lineage>
        <taxon>Bacteria</taxon>
        <taxon>Bacillati</taxon>
        <taxon>Actinomycetota</taxon>
        <taxon>Actinomycetes</taxon>
        <taxon>Micromonosporales</taxon>
        <taxon>Micromonosporaceae</taxon>
    </lineage>
</organism>
<protein>
    <recommendedName>
        <fullName evidence="5">NACHT domain-containing protein</fullName>
    </recommendedName>
</protein>
<evidence type="ECO:0000313" key="3">
    <source>
        <dbReference type="EMBL" id="MDQ7911177.1"/>
    </source>
</evidence>
<feature type="transmembrane region" description="Helical" evidence="2">
    <location>
        <begin position="547"/>
        <end position="567"/>
    </location>
</feature>
<keyword evidence="2" id="KW-1133">Transmembrane helix</keyword>
<keyword evidence="2" id="KW-0812">Transmembrane</keyword>
<dbReference type="Proteomes" id="UP001230908">
    <property type="component" value="Unassembled WGS sequence"/>
</dbReference>
<dbReference type="InterPro" id="IPR027417">
    <property type="entry name" value="P-loop_NTPase"/>
</dbReference>
<keyword evidence="2" id="KW-0472">Membrane</keyword>